<organism evidence="2 3">
    <name type="scientific">Ridgeia piscesae</name>
    <name type="common">Tubeworm</name>
    <dbReference type="NCBI Taxonomy" id="27915"/>
    <lineage>
        <taxon>Eukaryota</taxon>
        <taxon>Metazoa</taxon>
        <taxon>Spiralia</taxon>
        <taxon>Lophotrochozoa</taxon>
        <taxon>Annelida</taxon>
        <taxon>Polychaeta</taxon>
        <taxon>Sedentaria</taxon>
        <taxon>Canalipalpata</taxon>
        <taxon>Sabellida</taxon>
        <taxon>Siboglinidae</taxon>
        <taxon>Ridgeia</taxon>
    </lineage>
</organism>
<feature type="non-terminal residue" evidence="2">
    <location>
        <position position="219"/>
    </location>
</feature>
<dbReference type="InterPro" id="IPR013320">
    <property type="entry name" value="ConA-like_dom_sf"/>
</dbReference>
<name>A0AAD9PCA6_RIDPI</name>
<dbReference type="PANTHER" id="PTHR46108:SF4">
    <property type="entry name" value="BLUE CHEESE"/>
    <property type="match status" value="1"/>
</dbReference>
<comment type="caution">
    <text evidence="2">The sequence shown here is derived from an EMBL/GenBank/DDBJ whole genome shotgun (WGS) entry which is preliminary data.</text>
</comment>
<reference evidence="2" key="1">
    <citation type="journal article" date="2023" name="Mol. Biol. Evol.">
        <title>Third-Generation Sequencing Reveals the Adaptive Role of the Epigenome in Three Deep-Sea Polychaetes.</title>
        <authorList>
            <person name="Perez M."/>
            <person name="Aroh O."/>
            <person name="Sun Y."/>
            <person name="Lan Y."/>
            <person name="Juniper S.K."/>
            <person name="Young C.R."/>
            <person name="Angers B."/>
            <person name="Qian P.Y."/>
        </authorList>
    </citation>
    <scope>NUCLEOTIDE SEQUENCE</scope>
    <source>
        <strain evidence="2">R07B-5</strain>
    </source>
</reference>
<accession>A0AAD9PCA6</accession>
<dbReference type="AlphaFoldDB" id="A0AAD9PCA6"/>
<evidence type="ECO:0000313" key="2">
    <source>
        <dbReference type="EMBL" id="KAK2192064.1"/>
    </source>
</evidence>
<dbReference type="EMBL" id="JAODUO010000040">
    <property type="protein sequence ID" value="KAK2192064.1"/>
    <property type="molecule type" value="Genomic_DNA"/>
</dbReference>
<dbReference type="InterPro" id="IPR051944">
    <property type="entry name" value="BEACH_domain_protein"/>
</dbReference>
<dbReference type="Proteomes" id="UP001209878">
    <property type="component" value="Unassembled WGS sequence"/>
</dbReference>
<proteinExistence type="predicted"/>
<gene>
    <name evidence="2" type="ORF">NP493_40g10017</name>
</gene>
<dbReference type="PANTHER" id="PTHR46108">
    <property type="entry name" value="BLUE CHEESE"/>
    <property type="match status" value="1"/>
</dbReference>
<protein>
    <submittedName>
        <fullName evidence="2">Uncharacterized protein</fullName>
    </submittedName>
</protein>
<keyword evidence="3" id="KW-1185">Reference proteome</keyword>
<dbReference type="SUPFAM" id="SSF49899">
    <property type="entry name" value="Concanavalin A-like lectins/glucanases"/>
    <property type="match status" value="1"/>
</dbReference>
<keyword evidence="1" id="KW-0853">WD repeat</keyword>
<evidence type="ECO:0000256" key="1">
    <source>
        <dbReference type="ARBA" id="ARBA00022574"/>
    </source>
</evidence>
<evidence type="ECO:0000313" key="3">
    <source>
        <dbReference type="Proteomes" id="UP001209878"/>
    </source>
</evidence>
<sequence length="219" mass="23980">ERLFPPQSGLTFSTWICVDKFSSSVCDPHPVRLLTLVRNIQGRDDSFICLSVFFASRDRALFVSTQETQMPASGGADLHQAPILNDTTVRFWCAELTQEGQWRHVCLIFHKAGMLKNSSVSLFVDGVHTSTQKLHYISPNLGGTGTASPNAATSVFAYVGTPPQLRRASKLIWRQGPFHLVEDIIASSAVSALYGLGPNYIGSFQAPLSGTSYCSLVWI</sequence>